<evidence type="ECO:0000256" key="3">
    <source>
        <dbReference type="ARBA" id="ARBA00022729"/>
    </source>
</evidence>
<dbReference type="Pfam" id="PF01345">
    <property type="entry name" value="DUF11"/>
    <property type="match status" value="1"/>
</dbReference>
<evidence type="ECO:0000313" key="6">
    <source>
        <dbReference type="EMBL" id="WGZ89968.1"/>
    </source>
</evidence>
<evidence type="ECO:0000259" key="4">
    <source>
        <dbReference type="Pfam" id="PF01345"/>
    </source>
</evidence>
<dbReference type="InterPro" id="IPR033764">
    <property type="entry name" value="Sdr_B"/>
</dbReference>
<sequence>MLKKQWQWGTLFLMLPVVGQADISGRVFQDFNANGTFESGGSYNELPVVGVSVKAVASSGSTVATSTTDATGAYNLSGLSTATSYRIEFSWLDNQLYPSKSGGTSVQFAQDGNNNVNLALNYPSQYVNDSFFLSTPLAVVGPTNRATEGSIDYRTLGALVKIPAAATGKKEQAGYIAPTVVATHQQIGSSFGVAYKRDTKQLFTSAYHRRGVGYGAGGTGGIYVVNPDNTVSLHAVIPNAGNDSHDFSGSINTLTYDLPALAGVGHISLGDMDISNDGQWLYVVNLNDRHLYKVATQTANVVNDLGSITKPATCLDADFRPFGLGINPQGTLYVGAVCSNQSGLEAGGVPTAHILRYEQPTSNFTELMTFPLNFGKEFWRSWSDTLDADGSYVKDSAQPMLTDLTIDNGNLVMALRNRTYDASYVFYGGVSGEGQVLKACGTEGAWVLEANAVCNGVTGALPNYYNPNFTGPGGGYFFDMRDYIDVSIGNGFINGMGSVALVPGHHIVATLNDSNFSISGGITRLNSSTGQATNPYEVFRGTPAGTKSTTDDPGYLGKTSGLGDIELVADPAPIEVGNRIWLDTNANGIQDADEAGLDGVEVVLQCGTESATTTTSNDGQYYFSNASNAAIMQVGEACVIKVNTQQAPLTNYLLTQANADGISSNDAFTDIRDSDASLNANSAEISFTVGQAGENNHGLDIGFRNPPKADLHLSKTAGVSSVQPGESFTYTLTLTNDGPDVATNVQVKDLLPSRMSYVSDSGGGTYNPTSGIWTVGTVAVGGANAKTLTISVTAN</sequence>
<accession>A0AA95H5K6</accession>
<keyword evidence="3" id="KW-0732">Signal</keyword>
<dbReference type="InterPro" id="IPR047589">
    <property type="entry name" value="DUF11_rpt"/>
</dbReference>
<dbReference type="AlphaFoldDB" id="A0AA95H5K6"/>
<reference evidence="6" key="1">
    <citation type="journal article" date="2023" name="Int. J. Mol. Sci.">
        <title>Metagenomics Revealed a New Genus 'Candidatus Thiocaldithrix dubininis' gen. nov., sp. nov. and a New Species 'Candidatus Thiothrix putei' sp. nov. in the Family Thiotrichaceae, Some Members of Which Have Traits of Both Na+- and H+-Motive Energetics.</title>
        <authorList>
            <person name="Ravin N.V."/>
            <person name="Muntyan M.S."/>
            <person name="Smolyakov D.D."/>
            <person name="Rudenko T.S."/>
            <person name="Beletsky A.V."/>
            <person name="Mardanov A.V."/>
            <person name="Grabovich M.Y."/>
        </authorList>
    </citation>
    <scope>NUCLEOTIDE SEQUENCE</scope>
    <source>
        <strain evidence="6">GKL-01</strain>
    </source>
</reference>
<name>A0AA95H5K6_9GAMM</name>
<dbReference type="InterPro" id="IPR013783">
    <property type="entry name" value="Ig-like_fold"/>
</dbReference>
<feature type="domain" description="SD-repeat containing protein B" evidence="5">
    <location>
        <begin position="575"/>
        <end position="702"/>
    </location>
</feature>
<feature type="domain" description="SD-repeat containing protein B" evidence="5">
    <location>
        <begin position="23"/>
        <end position="105"/>
    </location>
</feature>
<evidence type="ECO:0000259" key="5">
    <source>
        <dbReference type="Pfam" id="PF17210"/>
    </source>
</evidence>
<dbReference type="NCBIfam" id="TIGR01451">
    <property type="entry name" value="B_ant_repeat"/>
    <property type="match status" value="1"/>
</dbReference>
<dbReference type="KEGG" id="tdu:QJT80_10695"/>
<reference evidence="6" key="2">
    <citation type="submission" date="2023-04" db="EMBL/GenBank/DDBJ databases">
        <authorList>
            <person name="Beletskiy A.V."/>
            <person name="Mardanov A.V."/>
            <person name="Ravin N.V."/>
        </authorList>
    </citation>
    <scope>NUCLEOTIDE SEQUENCE</scope>
    <source>
        <strain evidence="6">GKL-01</strain>
    </source>
</reference>
<comment type="subcellular location">
    <subcellularLocation>
        <location evidence="1">Secreted</location>
    </subcellularLocation>
</comment>
<dbReference type="SUPFAM" id="SSF117074">
    <property type="entry name" value="Hypothetical protein PA1324"/>
    <property type="match status" value="2"/>
</dbReference>
<dbReference type="InterPro" id="IPR001434">
    <property type="entry name" value="OmcB-like_DUF11"/>
</dbReference>
<dbReference type="Gene3D" id="2.60.40.10">
    <property type="entry name" value="Immunoglobulins"/>
    <property type="match status" value="3"/>
</dbReference>
<dbReference type="GO" id="GO:0005576">
    <property type="term" value="C:extracellular region"/>
    <property type="evidence" value="ECO:0007669"/>
    <property type="project" value="UniProtKB-SubCell"/>
</dbReference>
<keyword evidence="2" id="KW-0964">Secreted</keyword>
<dbReference type="SUPFAM" id="SSF63829">
    <property type="entry name" value="Calcium-dependent phosphotriesterase"/>
    <property type="match status" value="1"/>
</dbReference>
<protein>
    <submittedName>
        <fullName evidence="6">SdrD B-like domain-containing protein</fullName>
    </submittedName>
</protein>
<proteinExistence type="predicted"/>
<dbReference type="InterPro" id="IPR051417">
    <property type="entry name" value="SDr/BOS_complex"/>
</dbReference>
<feature type="domain" description="DUF11" evidence="4">
    <location>
        <begin position="710"/>
        <end position="794"/>
    </location>
</feature>
<dbReference type="Pfam" id="PF17210">
    <property type="entry name" value="SdrD_B"/>
    <property type="match status" value="2"/>
</dbReference>
<dbReference type="Proteomes" id="UP001300672">
    <property type="component" value="Chromosome"/>
</dbReference>
<evidence type="ECO:0000256" key="2">
    <source>
        <dbReference type="ARBA" id="ARBA00022525"/>
    </source>
</evidence>
<dbReference type="PANTHER" id="PTHR23303">
    <property type="entry name" value="CARBOXYPEPTIDASE REGULATORY REGION-CONTAINING"/>
    <property type="match status" value="1"/>
</dbReference>
<organism evidence="6">
    <name type="scientific">Candidatus Thiocaldithrix dubininis</name>
    <dbReference type="NCBI Taxonomy" id="3080823"/>
    <lineage>
        <taxon>Bacteria</taxon>
        <taxon>Pseudomonadati</taxon>
        <taxon>Pseudomonadota</taxon>
        <taxon>Gammaproteobacteria</taxon>
        <taxon>Thiotrichales</taxon>
        <taxon>Thiotrichaceae</taxon>
        <taxon>Candidatus Thiocaldithrix</taxon>
    </lineage>
</organism>
<evidence type="ECO:0000256" key="1">
    <source>
        <dbReference type="ARBA" id="ARBA00004613"/>
    </source>
</evidence>
<gene>
    <name evidence="6" type="ORF">QJT80_10695</name>
</gene>
<dbReference type="EMBL" id="CP124755">
    <property type="protein sequence ID" value="WGZ89968.1"/>
    <property type="molecule type" value="Genomic_DNA"/>
</dbReference>